<gene>
    <name evidence="3" type="ORF">OS493_000410</name>
</gene>
<dbReference type="GO" id="GO:0003677">
    <property type="term" value="F:DNA binding"/>
    <property type="evidence" value="ECO:0007669"/>
    <property type="project" value="InterPro"/>
</dbReference>
<evidence type="ECO:0000313" key="4">
    <source>
        <dbReference type="Proteomes" id="UP001163046"/>
    </source>
</evidence>
<dbReference type="Gene3D" id="1.10.443.10">
    <property type="entry name" value="Intergrase catalytic core"/>
    <property type="match status" value="1"/>
</dbReference>
<feature type="compositionally biased region" description="Acidic residues" evidence="2">
    <location>
        <begin position="213"/>
        <end position="222"/>
    </location>
</feature>
<dbReference type="Proteomes" id="UP001163046">
    <property type="component" value="Unassembled WGS sequence"/>
</dbReference>
<name>A0A9X0A757_9CNID</name>
<comment type="caution">
    <text evidence="3">The sequence shown here is derived from an EMBL/GenBank/DDBJ whole genome shotgun (WGS) entry which is preliminary data.</text>
</comment>
<keyword evidence="4" id="KW-1185">Reference proteome</keyword>
<evidence type="ECO:0000313" key="3">
    <source>
        <dbReference type="EMBL" id="KAJ7394592.1"/>
    </source>
</evidence>
<dbReference type="InterPro" id="IPR013762">
    <property type="entry name" value="Integrase-like_cat_sf"/>
</dbReference>
<evidence type="ECO:0000256" key="2">
    <source>
        <dbReference type="SAM" id="MobiDB-lite"/>
    </source>
</evidence>
<dbReference type="AlphaFoldDB" id="A0A9X0A757"/>
<feature type="region of interest" description="Disordered" evidence="2">
    <location>
        <begin position="205"/>
        <end position="279"/>
    </location>
</feature>
<dbReference type="InterPro" id="IPR011010">
    <property type="entry name" value="DNA_brk_join_enz"/>
</dbReference>
<feature type="compositionally biased region" description="Basic and acidic residues" evidence="2">
    <location>
        <begin position="234"/>
        <end position="250"/>
    </location>
</feature>
<reference evidence="3" key="1">
    <citation type="submission" date="2023-01" db="EMBL/GenBank/DDBJ databases">
        <title>Genome assembly of the deep-sea coral Lophelia pertusa.</title>
        <authorList>
            <person name="Herrera S."/>
            <person name="Cordes E."/>
        </authorList>
    </citation>
    <scope>NUCLEOTIDE SEQUENCE</scope>
    <source>
        <strain evidence="3">USNM1676648</strain>
        <tissue evidence="3">Polyp</tissue>
    </source>
</reference>
<dbReference type="GO" id="GO:0006310">
    <property type="term" value="P:DNA recombination"/>
    <property type="evidence" value="ECO:0007669"/>
    <property type="project" value="UniProtKB-KW"/>
</dbReference>
<accession>A0A9X0A757</accession>
<proteinExistence type="predicted"/>
<evidence type="ECO:0000256" key="1">
    <source>
        <dbReference type="ARBA" id="ARBA00023172"/>
    </source>
</evidence>
<dbReference type="SUPFAM" id="SSF56349">
    <property type="entry name" value="DNA breaking-rejoining enzymes"/>
    <property type="match status" value="1"/>
</dbReference>
<organism evidence="3 4">
    <name type="scientific">Desmophyllum pertusum</name>
    <dbReference type="NCBI Taxonomy" id="174260"/>
    <lineage>
        <taxon>Eukaryota</taxon>
        <taxon>Metazoa</taxon>
        <taxon>Cnidaria</taxon>
        <taxon>Anthozoa</taxon>
        <taxon>Hexacorallia</taxon>
        <taxon>Scleractinia</taxon>
        <taxon>Caryophylliina</taxon>
        <taxon>Caryophylliidae</taxon>
        <taxon>Desmophyllum</taxon>
    </lineage>
</organism>
<keyword evidence="1" id="KW-0233">DNA recombination</keyword>
<protein>
    <submittedName>
        <fullName evidence="3">Uncharacterized protein</fullName>
    </submittedName>
</protein>
<feature type="compositionally biased region" description="Basic and acidic residues" evidence="2">
    <location>
        <begin position="261"/>
        <end position="270"/>
    </location>
</feature>
<dbReference type="EMBL" id="MU825396">
    <property type="protein sequence ID" value="KAJ7394592.1"/>
    <property type="molecule type" value="Genomic_DNA"/>
</dbReference>
<dbReference type="GO" id="GO:0015074">
    <property type="term" value="P:DNA integration"/>
    <property type="evidence" value="ECO:0007669"/>
    <property type="project" value="InterPro"/>
</dbReference>
<sequence length="407" mass="45805">MKAIKLIGRAAERKPLSSTDFTCVRDFLVVTALYENGSRPGPLQYAKLRRFEQATFTENPSKWTILVDEHKTSCHQGPADITMDQRLYGYLKIYVQFIRPKFAAAGEENLFVKDDGLAFNPSTIGRRVTEFFKKAGVRGDVNITATNIRKLFSDQAFDMSPKKKRLINQHMKHKESTADINYVLKHNAMHSAISHEIMRDIIQGSQQEKEPVKEDEESDQEKEPEAAGSLTIDAEAHRSKSNESVERGDSEEGGETAEVGKSVERGKSVEGGESPDCASVSSLSSLSSLSVDDKVVISSVFNDDINAGRLLTANEVRAKMKCDHHLRTMVPSKDKVKKIIDLVRYLTNCVRQTRLDEELAYDEFDVNTLSTFSSGFRHQWDINDSTVIENRFVATTKMPKRQDILMS</sequence>
<dbReference type="OrthoDB" id="8964969at2759"/>